<dbReference type="EMBL" id="CP016757">
    <property type="protein sequence ID" value="ANZ44176.1"/>
    <property type="molecule type" value="Genomic_DNA"/>
</dbReference>
<dbReference type="PIRSF" id="PIRSF000089">
    <property type="entry name" value="Electra_flavoP_a"/>
    <property type="match status" value="1"/>
</dbReference>
<dbReference type="InterPro" id="IPR033947">
    <property type="entry name" value="ETF_alpha_N"/>
</dbReference>
<dbReference type="InterPro" id="IPR029035">
    <property type="entry name" value="DHS-like_NAD/FAD-binding_dom"/>
</dbReference>
<keyword evidence="2" id="KW-0285">Flavoprotein</keyword>
<feature type="binding site" evidence="2">
    <location>
        <position position="301"/>
    </location>
    <ligand>
        <name>FAD</name>
        <dbReference type="ChEBI" id="CHEBI:57692"/>
    </ligand>
</feature>
<dbReference type="KEGG" id="cpor:BED41_03175"/>
<dbReference type="SMART" id="SM00893">
    <property type="entry name" value="ETF"/>
    <property type="match status" value="1"/>
</dbReference>
<proteinExistence type="inferred from homology"/>
<evidence type="ECO:0000313" key="4">
    <source>
        <dbReference type="EMBL" id="ANZ44176.1"/>
    </source>
</evidence>
<feature type="binding site" evidence="2">
    <location>
        <begin position="280"/>
        <end position="287"/>
    </location>
    <ligand>
        <name>FAD</name>
        <dbReference type="ChEBI" id="CHEBI:57692"/>
    </ligand>
</feature>
<dbReference type="Gene3D" id="3.40.50.1220">
    <property type="entry name" value="TPP-binding domain"/>
    <property type="match status" value="1"/>
</dbReference>
<dbReference type="OrthoDB" id="9770286at2"/>
<dbReference type="STRING" id="1197717.BED41_03175"/>
<dbReference type="Pfam" id="PF01012">
    <property type="entry name" value="ETF"/>
    <property type="match status" value="1"/>
</dbReference>
<feature type="binding site" evidence="2">
    <location>
        <begin position="263"/>
        <end position="267"/>
    </location>
    <ligand>
        <name>FAD</name>
        <dbReference type="ChEBI" id="CHEBI:57692"/>
    </ligand>
</feature>
<gene>
    <name evidence="4" type="ORF">BED41_03175</name>
</gene>
<dbReference type="GO" id="GO:0050660">
    <property type="term" value="F:flavin adenine dinucleotide binding"/>
    <property type="evidence" value="ECO:0007669"/>
    <property type="project" value="InterPro"/>
</dbReference>
<dbReference type="SUPFAM" id="SSF52467">
    <property type="entry name" value="DHS-like NAD/FAD-binding domain"/>
    <property type="match status" value="1"/>
</dbReference>
<dbReference type="SUPFAM" id="SSF52402">
    <property type="entry name" value="Adenine nucleotide alpha hydrolases-like"/>
    <property type="match status" value="1"/>
</dbReference>
<accession>A0A1B2I2J2</accession>
<organism evidence="4 5">
    <name type="scientific">Cloacibacillus porcorum</name>
    <dbReference type="NCBI Taxonomy" id="1197717"/>
    <lineage>
        <taxon>Bacteria</taxon>
        <taxon>Thermotogati</taxon>
        <taxon>Synergistota</taxon>
        <taxon>Synergistia</taxon>
        <taxon>Synergistales</taxon>
        <taxon>Synergistaceae</taxon>
        <taxon>Cloacibacillus</taxon>
    </lineage>
</organism>
<evidence type="ECO:0000256" key="2">
    <source>
        <dbReference type="PIRSR" id="PIRSR000089-1"/>
    </source>
</evidence>
<dbReference type="AlphaFoldDB" id="A0A1B2I2J2"/>
<keyword evidence="5" id="KW-1185">Reference proteome</keyword>
<dbReference type="GO" id="GO:0033539">
    <property type="term" value="P:fatty acid beta-oxidation using acyl-CoA dehydrogenase"/>
    <property type="evidence" value="ECO:0007669"/>
    <property type="project" value="TreeGrafter"/>
</dbReference>
<sequence length="336" mass="36529">MLRDKSCVDGILVCGEIRQNKIHSVTKELLGKAREIAGKMATRVTCLLICGQLDDMPEELFCFGAERVIVASHDKLEYFNQEITAKILSYVVEKYLPEVILAPATTSGRTYLPSVAAMLHTGLTADCTSLDIEDGSGLLLQTRPAIGGNVMATIKTPNHVPQMATVRPKTFRMPEKHVDGNGEIIFLDIPPSLLESRIEVIGKEYASETVSNVQDKDVIVSGGKGLRKAENFNMLHELAELLGGGVGASRPTVEAKWIGYPHQIGLSGRVVSPKCYFAIGISGAIQHLAGMQTAQKIIAINKDPEAPIFQIADVALCGDFKDIVPVLINRIRREVI</sequence>
<dbReference type="InterPro" id="IPR014729">
    <property type="entry name" value="Rossmann-like_a/b/a_fold"/>
</dbReference>
<evidence type="ECO:0000313" key="5">
    <source>
        <dbReference type="Proteomes" id="UP000093044"/>
    </source>
</evidence>
<evidence type="ECO:0000259" key="3">
    <source>
        <dbReference type="SMART" id="SM00893"/>
    </source>
</evidence>
<dbReference type="PANTHER" id="PTHR43153">
    <property type="entry name" value="ELECTRON TRANSFER FLAVOPROTEIN ALPHA"/>
    <property type="match status" value="1"/>
</dbReference>
<keyword evidence="2" id="KW-0274">FAD</keyword>
<name>A0A1B2I2J2_9BACT</name>
<feature type="binding site" evidence="2">
    <location>
        <begin position="249"/>
        <end position="250"/>
    </location>
    <ligand>
        <name>FAD</name>
        <dbReference type="ChEBI" id="CHEBI:57692"/>
    </ligand>
</feature>
<dbReference type="PANTHER" id="PTHR43153:SF1">
    <property type="entry name" value="ELECTRON TRANSFER FLAVOPROTEIN SUBUNIT ALPHA, MITOCHONDRIAL"/>
    <property type="match status" value="1"/>
</dbReference>
<dbReference type="Proteomes" id="UP000093044">
    <property type="component" value="Chromosome"/>
</dbReference>
<dbReference type="GeneID" id="83056856"/>
<dbReference type="GO" id="GO:0009055">
    <property type="term" value="F:electron transfer activity"/>
    <property type="evidence" value="ECO:0007669"/>
    <property type="project" value="InterPro"/>
</dbReference>
<dbReference type="InterPro" id="IPR014730">
    <property type="entry name" value="ETF_a/b_N"/>
</dbReference>
<protein>
    <submittedName>
        <fullName evidence="4">Electron transfer flavoprotein subunit alpha</fullName>
    </submittedName>
</protein>
<dbReference type="InterPro" id="IPR001308">
    <property type="entry name" value="ETF_a/FixB"/>
</dbReference>
<evidence type="ECO:0000256" key="1">
    <source>
        <dbReference type="ARBA" id="ARBA00005817"/>
    </source>
</evidence>
<reference evidence="4" key="1">
    <citation type="submission" date="2016-08" db="EMBL/GenBank/DDBJ databases">
        <title>Complete genome of Cloacibacillus porcorum.</title>
        <authorList>
            <person name="Looft T."/>
            <person name="Bayles D.O."/>
            <person name="Alt D.P."/>
        </authorList>
    </citation>
    <scope>NUCLEOTIDE SEQUENCE [LARGE SCALE GENOMIC DNA]</scope>
    <source>
        <strain evidence="4">CL-84</strain>
    </source>
</reference>
<feature type="domain" description="Electron transfer flavoprotein alpha/beta-subunit N-terminal" evidence="3">
    <location>
        <begin position="11"/>
        <end position="200"/>
    </location>
</feature>
<comment type="similarity">
    <text evidence="1">Belongs to the ETF alpha-subunit/FixB family.</text>
</comment>
<dbReference type="Gene3D" id="3.40.50.620">
    <property type="entry name" value="HUPs"/>
    <property type="match status" value="1"/>
</dbReference>
<dbReference type="InterPro" id="IPR014731">
    <property type="entry name" value="ETF_asu_C"/>
</dbReference>
<comment type="cofactor">
    <cofactor evidence="2">
        <name>FAD</name>
        <dbReference type="ChEBI" id="CHEBI:57692"/>
    </cofactor>
    <text evidence="2">Binds 1 FAD per dimer.</text>
</comment>
<dbReference type="Pfam" id="PF00766">
    <property type="entry name" value="ETF_alpha"/>
    <property type="match status" value="1"/>
</dbReference>
<dbReference type="RefSeq" id="WP_066743017.1">
    <property type="nucleotide sequence ID" value="NZ_CAUFKJ010000024.1"/>
</dbReference>
<dbReference type="CDD" id="cd01715">
    <property type="entry name" value="ETF_alpha"/>
    <property type="match status" value="1"/>
</dbReference>